<keyword evidence="9" id="KW-0548">Nucleotidyltransferase</keyword>
<organism evidence="9 10">
    <name type="scientific">Microbacterium salsuginis</name>
    <dbReference type="NCBI Taxonomy" id="2722803"/>
    <lineage>
        <taxon>Bacteria</taxon>
        <taxon>Bacillati</taxon>
        <taxon>Actinomycetota</taxon>
        <taxon>Actinomycetes</taxon>
        <taxon>Micrococcales</taxon>
        <taxon>Microbacteriaceae</taxon>
        <taxon>Microbacterium</taxon>
    </lineage>
</organism>
<dbReference type="Proteomes" id="UP001429745">
    <property type="component" value="Unassembled WGS sequence"/>
</dbReference>
<keyword evidence="9" id="KW-0808">Transferase</keyword>
<dbReference type="PANTHER" id="PTHR30173">
    <property type="entry name" value="SIGMA 19 FACTOR"/>
    <property type="match status" value="1"/>
</dbReference>
<feature type="domain" description="SnoaL-like" evidence="8">
    <location>
        <begin position="212"/>
        <end position="306"/>
    </location>
</feature>
<gene>
    <name evidence="9" type="ORF">HF576_14710</name>
</gene>
<dbReference type="CDD" id="cd06171">
    <property type="entry name" value="Sigma70_r4"/>
    <property type="match status" value="1"/>
</dbReference>
<keyword evidence="3" id="KW-0805">Transcription regulation</keyword>
<name>A0ABX1KIB7_9MICO</name>
<dbReference type="Gene3D" id="1.10.1740.10">
    <property type="match status" value="1"/>
</dbReference>
<reference evidence="9 10" key="1">
    <citation type="submission" date="2020-04" db="EMBL/GenBank/DDBJ databases">
        <title>CFH 90308 Microbacterium sp.</title>
        <authorList>
            <person name="Nie G."/>
            <person name="Ming H."/>
            <person name="Xia T."/>
        </authorList>
    </citation>
    <scope>NUCLEOTIDE SEQUENCE [LARGE SCALE GENOMIC DNA]</scope>
    <source>
        <strain evidence="9 10">CFH 90308</strain>
    </source>
</reference>
<evidence type="ECO:0000256" key="5">
    <source>
        <dbReference type="ARBA" id="ARBA00023163"/>
    </source>
</evidence>
<dbReference type="SUPFAM" id="SSF88946">
    <property type="entry name" value="Sigma2 domain of RNA polymerase sigma factors"/>
    <property type="match status" value="1"/>
</dbReference>
<evidence type="ECO:0000256" key="3">
    <source>
        <dbReference type="ARBA" id="ARBA00023015"/>
    </source>
</evidence>
<evidence type="ECO:0000313" key="10">
    <source>
        <dbReference type="Proteomes" id="UP001429745"/>
    </source>
</evidence>
<dbReference type="EMBL" id="JABACI010000004">
    <property type="protein sequence ID" value="NLP85101.1"/>
    <property type="molecule type" value="Genomic_DNA"/>
</dbReference>
<dbReference type="PANTHER" id="PTHR30173:SF36">
    <property type="entry name" value="ECF RNA POLYMERASE SIGMA FACTOR SIGJ"/>
    <property type="match status" value="1"/>
</dbReference>
<evidence type="ECO:0000259" key="6">
    <source>
        <dbReference type="Pfam" id="PF04542"/>
    </source>
</evidence>
<proteinExistence type="inferred from homology"/>
<dbReference type="EC" id="2.7.7.6" evidence="9"/>
<evidence type="ECO:0000259" key="8">
    <source>
        <dbReference type="Pfam" id="PF12680"/>
    </source>
</evidence>
<protein>
    <submittedName>
        <fullName evidence="9">RNA polymerase subunit sigma-70</fullName>
        <ecNumber evidence="9">2.7.7.6</ecNumber>
    </submittedName>
</protein>
<dbReference type="NCBIfam" id="NF006089">
    <property type="entry name" value="PRK08241.1"/>
    <property type="match status" value="1"/>
</dbReference>
<dbReference type="SUPFAM" id="SSF88659">
    <property type="entry name" value="Sigma3 and sigma4 domains of RNA polymerase sigma factors"/>
    <property type="match status" value="1"/>
</dbReference>
<dbReference type="InterPro" id="IPR052704">
    <property type="entry name" value="ECF_Sigma-70_Domain"/>
</dbReference>
<dbReference type="InterPro" id="IPR037401">
    <property type="entry name" value="SnoaL-like"/>
</dbReference>
<comment type="similarity">
    <text evidence="1">Belongs to the sigma-70 factor family. ECF subfamily.</text>
</comment>
<keyword evidence="4" id="KW-0731">Sigma factor</keyword>
<keyword evidence="10" id="KW-1185">Reference proteome</keyword>
<dbReference type="Gene3D" id="3.10.450.50">
    <property type="match status" value="1"/>
</dbReference>
<evidence type="ECO:0000256" key="2">
    <source>
        <dbReference type="ARBA" id="ARBA00011344"/>
    </source>
</evidence>
<comment type="caution">
    <text evidence="9">The sequence shown here is derived from an EMBL/GenBank/DDBJ whole genome shotgun (WGS) entry which is preliminary data.</text>
</comment>
<evidence type="ECO:0000259" key="7">
    <source>
        <dbReference type="Pfam" id="PF08281"/>
    </source>
</evidence>
<accession>A0ABX1KIB7</accession>
<dbReference type="InterPro" id="IPR036388">
    <property type="entry name" value="WH-like_DNA-bd_sf"/>
</dbReference>
<keyword evidence="5" id="KW-0804">Transcription</keyword>
<dbReference type="InterPro" id="IPR014284">
    <property type="entry name" value="RNA_pol_sigma-70_dom"/>
</dbReference>
<dbReference type="NCBIfam" id="TIGR02937">
    <property type="entry name" value="sigma70-ECF"/>
    <property type="match status" value="1"/>
</dbReference>
<dbReference type="InterPro" id="IPR013249">
    <property type="entry name" value="RNA_pol_sigma70_r4_t2"/>
</dbReference>
<evidence type="ECO:0000256" key="4">
    <source>
        <dbReference type="ARBA" id="ARBA00023082"/>
    </source>
</evidence>
<feature type="domain" description="RNA polymerase sigma factor 70 region 4 type 2" evidence="7">
    <location>
        <begin position="139"/>
        <end position="191"/>
    </location>
</feature>
<sequence>MNAHPAEESPEDLLDAEFHRLRPALLRHCYQMTGSYHDAEDVVQETYLRARRGIIRFEQRSSLSTWLYRIATNTCLTALRGKHRRVLPSGLGARTDDPDSASLLDISTSWVQPLPDDLTRGSESTDPADLVIHRESVHLAVIAMLQHLPPRQRAVFLLRQVLGFPAEEVARSLRITVPAVKSLLQRARRRIDVAAPHRGATDSMSVETQLLDRYIEAFEASDVDGIRQLADADFSIEAPPSRTWFQGIATCLPYLERHVLGAPGDWRMFPIRVNGQPAAVSYLRDESRQYRASGLCVLTVSDQKIQKATVFKDPWLIAAIGYPPTLDG</sequence>
<evidence type="ECO:0000256" key="1">
    <source>
        <dbReference type="ARBA" id="ARBA00010641"/>
    </source>
</evidence>
<dbReference type="InterPro" id="IPR013324">
    <property type="entry name" value="RNA_pol_sigma_r3/r4-like"/>
</dbReference>
<dbReference type="InterPro" id="IPR032710">
    <property type="entry name" value="NTF2-like_dom_sf"/>
</dbReference>
<evidence type="ECO:0000313" key="9">
    <source>
        <dbReference type="EMBL" id="NLP85101.1"/>
    </source>
</evidence>
<feature type="domain" description="RNA polymerase sigma-70 region 2" evidence="6">
    <location>
        <begin position="18"/>
        <end position="84"/>
    </location>
</feature>
<dbReference type="GO" id="GO:0003899">
    <property type="term" value="F:DNA-directed RNA polymerase activity"/>
    <property type="evidence" value="ECO:0007669"/>
    <property type="project" value="UniProtKB-EC"/>
</dbReference>
<dbReference type="Pfam" id="PF12680">
    <property type="entry name" value="SnoaL_2"/>
    <property type="match status" value="1"/>
</dbReference>
<dbReference type="InterPro" id="IPR007627">
    <property type="entry name" value="RNA_pol_sigma70_r2"/>
</dbReference>
<dbReference type="Pfam" id="PF04542">
    <property type="entry name" value="Sigma70_r2"/>
    <property type="match status" value="1"/>
</dbReference>
<dbReference type="NCBIfam" id="TIGR02960">
    <property type="entry name" value="SigX5"/>
    <property type="match status" value="1"/>
</dbReference>
<dbReference type="InterPro" id="IPR014305">
    <property type="entry name" value="RNA_pol_sigma-G_actinobac"/>
</dbReference>
<dbReference type="InterPro" id="IPR013325">
    <property type="entry name" value="RNA_pol_sigma_r2"/>
</dbReference>
<dbReference type="RefSeq" id="WP_168913538.1">
    <property type="nucleotide sequence ID" value="NZ_JABACI010000004.1"/>
</dbReference>
<comment type="subunit">
    <text evidence="2">Interacts transiently with the RNA polymerase catalytic core formed by RpoA, RpoB, RpoC and RpoZ (2 alpha, 1 beta, 1 beta' and 1 omega subunit) to form the RNA polymerase holoenzyme that can initiate transcription.</text>
</comment>
<dbReference type="Gene3D" id="1.10.10.10">
    <property type="entry name" value="Winged helix-like DNA-binding domain superfamily/Winged helix DNA-binding domain"/>
    <property type="match status" value="1"/>
</dbReference>
<dbReference type="Pfam" id="PF08281">
    <property type="entry name" value="Sigma70_r4_2"/>
    <property type="match status" value="1"/>
</dbReference>
<dbReference type="SUPFAM" id="SSF54427">
    <property type="entry name" value="NTF2-like"/>
    <property type="match status" value="1"/>
</dbReference>